<accession>A0A919JD92</accession>
<proteinExistence type="predicted"/>
<protein>
    <recommendedName>
        <fullName evidence="5">Secreted protein</fullName>
    </recommendedName>
</protein>
<evidence type="ECO:0000313" key="3">
    <source>
        <dbReference type="EMBL" id="GIE48869.1"/>
    </source>
</evidence>
<reference evidence="3" key="1">
    <citation type="submission" date="2021-01" db="EMBL/GenBank/DDBJ databases">
        <title>Whole genome shotgun sequence of Actinoplanes nipponensis NBRC 14063.</title>
        <authorList>
            <person name="Komaki H."/>
            <person name="Tamura T."/>
        </authorList>
    </citation>
    <scope>NUCLEOTIDE SEQUENCE</scope>
    <source>
        <strain evidence="3">NBRC 14063</strain>
    </source>
</reference>
<name>A0A919JD92_9ACTN</name>
<organism evidence="3 4">
    <name type="scientific">Actinoplanes nipponensis</name>
    <dbReference type="NCBI Taxonomy" id="135950"/>
    <lineage>
        <taxon>Bacteria</taxon>
        <taxon>Bacillati</taxon>
        <taxon>Actinomycetota</taxon>
        <taxon>Actinomycetes</taxon>
        <taxon>Micromonosporales</taxon>
        <taxon>Micromonosporaceae</taxon>
        <taxon>Actinoplanes</taxon>
    </lineage>
</organism>
<gene>
    <name evidence="3" type="ORF">Ani05nite_24030</name>
</gene>
<dbReference type="EMBL" id="BOMQ01000027">
    <property type="protein sequence ID" value="GIE48869.1"/>
    <property type="molecule type" value="Genomic_DNA"/>
</dbReference>
<feature type="region of interest" description="Disordered" evidence="1">
    <location>
        <begin position="87"/>
        <end position="133"/>
    </location>
</feature>
<dbReference type="RefSeq" id="WP_203767912.1">
    <property type="nucleotide sequence ID" value="NZ_BAAAYJ010000105.1"/>
</dbReference>
<dbReference type="AlphaFoldDB" id="A0A919JD92"/>
<feature type="signal peptide" evidence="2">
    <location>
        <begin position="1"/>
        <end position="31"/>
    </location>
</feature>
<evidence type="ECO:0000256" key="2">
    <source>
        <dbReference type="SAM" id="SignalP"/>
    </source>
</evidence>
<comment type="caution">
    <text evidence="3">The sequence shown here is derived from an EMBL/GenBank/DDBJ whole genome shotgun (WGS) entry which is preliminary data.</text>
</comment>
<keyword evidence="2" id="KW-0732">Signal</keyword>
<evidence type="ECO:0008006" key="5">
    <source>
        <dbReference type="Google" id="ProtNLM"/>
    </source>
</evidence>
<keyword evidence="4" id="KW-1185">Reference proteome</keyword>
<evidence type="ECO:0000313" key="4">
    <source>
        <dbReference type="Proteomes" id="UP000647172"/>
    </source>
</evidence>
<sequence>MRLTRISRRAAALGAAATLTVLGLTATPAAATNNGPFVPEIVDIFVFCKHNGGVLAEGAYSESIWCFLPTGDTVYCYWKENTCHLVPHNREQPRQDTRPGEPPAGAEDPTGPSGSPLEDHVAPTGGVRTGRAL</sequence>
<evidence type="ECO:0000256" key="1">
    <source>
        <dbReference type="SAM" id="MobiDB-lite"/>
    </source>
</evidence>
<feature type="chain" id="PRO_5036978716" description="Secreted protein" evidence="2">
    <location>
        <begin position="32"/>
        <end position="133"/>
    </location>
</feature>
<feature type="compositionally biased region" description="Basic and acidic residues" evidence="1">
    <location>
        <begin position="88"/>
        <end position="99"/>
    </location>
</feature>
<dbReference type="Proteomes" id="UP000647172">
    <property type="component" value="Unassembled WGS sequence"/>
</dbReference>